<comment type="caution">
    <text evidence="5">The sequence shown here is derived from an EMBL/GenBank/DDBJ whole genome shotgun (WGS) entry which is preliminary data.</text>
</comment>
<evidence type="ECO:0000256" key="1">
    <source>
        <dbReference type="ARBA" id="ARBA00001974"/>
    </source>
</evidence>
<dbReference type="PANTHER" id="PTHR43004">
    <property type="entry name" value="TRK SYSTEM POTASSIUM UPTAKE PROTEIN"/>
    <property type="match status" value="1"/>
</dbReference>
<protein>
    <submittedName>
        <fullName evidence="5">2-polyprenyl-6-methoxyphenol hydroxylase</fullName>
    </submittedName>
</protein>
<keyword evidence="3" id="KW-0274">FAD</keyword>
<feature type="domain" description="FAD-binding" evidence="4">
    <location>
        <begin position="9"/>
        <end position="360"/>
    </location>
</feature>
<dbReference type="Gene3D" id="3.30.9.10">
    <property type="entry name" value="D-Amino Acid Oxidase, subunit A, domain 2"/>
    <property type="match status" value="1"/>
</dbReference>
<dbReference type="InterPro" id="IPR002938">
    <property type="entry name" value="FAD-bd"/>
</dbReference>
<organism evidence="5 6">
    <name type="scientific">Micromonospora globispora</name>
    <dbReference type="NCBI Taxonomy" id="1450148"/>
    <lineage>
        <taxon>Bacteria</taxon>
        <taxon>Bacillati</taxon>
        <taxon>Actinomycetota</taxon>
        <taxon>Actinomycetes</taxon>
        <taxon>Micromonosporales</taxon>
        <taxon>Micromonosporaceae</taxon>
        <taxon>Micromonospora</taxon>
    </lineage>
</organism>
<dbReference type="EMBL" id="QGSV01000170">
    <property type="protein sequence ID" value="PWU48079.1"/>
    <property type="molecule type" value="Genomic_DNA"/>
</dbReference>
<dbReference type="InterPro" id="IPR050641">
    <property type="entry name" value="RIFMO-like"/>
</dbReference>
<dbReference type="NCBIfam" id="NF004780">
    <property type="entry name" value="PRK06126.1"/>
    <property type="match status" value="1"/>
</dbReference>
<evidence type="ECO:0000313" key="6">
    <source>
        <dbReference type="Proteomes" id="UP000245683"/>
    </source>
</evidence>
<dbReference type="PRINTS" id="PR00420">
    <property type="entry name" value="RNGMNOXGNASE"/>
</dbReference>
<dbReference type="PANTHER" id="PTHR43004:SF19">
    <property type="entry name" value="BINDING MONOOXYGENASE, PUTATIVE (JCVI)-RELATED"/>
    <property type="match status" value="1"/>
</dbReference>
<evidence type="ECO:0000259" key="4">
    <source>
        <dbReference type="Pfam" id="PF01494"/>
    </source>
</evidence>
<keyword evidence="2" id="KW-0285">Flavoprotein</keyword>
<gene>
    <name evidence="5" type="ORF">DLJ46_13085</name>
</gene>
<evidence type="ECO:0000256" key="2">
    <source>
        <dbReference type="ARBA" id="ARBA00022630"/>
    </source>
</evidence>
<sequence>MNTPRPYEETDVIIVGGGPVGLTLAHVLGARGIRCVLLEPRQTPDINSPRCKQLNPRSMEIFRTLGIAEDIRRHSGLPFGWSDRAVFATSLTGHLIERLDQVFALSDVPNSDLVEPAQWCGQDRVEEAFRASLQRRDSVTALWGWTLRDIEQDAHGVTVTATASDGSEKRIRGRYLAGADGSRSTVRRRLGIEMTGSGHKAQFVQAIFRAPGLSAAHSLGRAVQYWIVNERVSGMMGTLDTEDTWWAGFPGAPGDGSPERFRDAVATLIGTDYPVTILATDTWSPRMLVADHYRAGRCFLLGDAAHLNPPWGGFGANLGIGDAADLGWKLAAAVSGWAGPDLLDCYEAERRPMAHRAIAEAVRNMQVLSGDLVQPGLEDDGPAGDRTRATAAVKIRRSKTAEMYTLGFVLGARYCDSPLVRYDDGPAPGSTTSHYQPSTAPGGRLPHLWLGPGRSLFDELGQGFTLVELGSTAGPEWETAAQERGMPLTRLHLHRPDLAEIMGADFLLVRPDHHVAWRGSGHDLDVAELLDEVRGCARSSTSAGMPVTSVSPQAAPA</sequence>
<dbReference type="Pfam" id="PF21274">
    <property type="entry name" value="Rng_hyd_C"/>
    <property type="match status" value="1"/>
</dbReference>
<evidence type="ECO:0000256" key="3">
    <source>
        <dbReference type="ARBA" id="ARBA00022827"/>
    </source>
</evidence>
<proteinExistence type="predicted"/>
<dbReference type="InterPro" id="IPR036188">
    <property type="entry name" value="FAD/NAD-bd_sf"/>
</dbReference>
<dbReference type="Gene3D" id="3.50.50.60">
    <property type="entry name" value="FAD/NAD(P)-binding domain"/>
    <property type="match status" value="1"/>
</dbReference>
<comment type="cofactor">
    <cofactor evidence="1">
        <name>FAD</name>
        <dbReference type="ChEBI" id="CHEBI:57692"/>
    </cofactor>
</comment>
<dbReference type="AlphaFoldDB" id="A0A317K4T9"/>
<name>A0A317K4T9_9ACTN</name>
<dbReference type="RefSeq" id="WP_109944946.1">
    <property type="nucleotide sequence ID" value="NZ_QGSV01000170.1"/>
</dbReference>
<reference evidence="6" key="1">
    <citation type="submission" date="2018-05" db="EMBL/GenBank/DDBJ databases">
        <title>Micromonospora globispora sp. nov. and Micromonospora rugosa sp. nov., isolated from marine sediment.</title>
        <authorList>
            <person name="Carro L."/>
            <person name="Aysel V."/>
            <person name="Cetin D."/>
            <person name="Igual J.M."/>
            <person name="Klenk H.-P."/>
            <person name="Trujillo M.E."/>
            <person name="Sahin N."/>
        </authorList>
    </citation>
    <scope>NUCLEOTIDE SEQUENCE [LARGE SCALE GENOMIC DNA]</scope>
    <source>
        <strain evidence="6">S2904</strain>
    </source>
</reference>
<dbReference type="SUPFAM" id="SSF51905">
    <property type="entry name" value="FAD/NAD(P)-binding domain"/>
    <property type="match status" value="1"/>
</dbReference>
<accession>A0A317K4T9</accession>
<dbReference type="Gene3D" id="3.40.30.120">
    <property type="match status" value="1"/>
</dbReference>
<dbReference type="Pfam" id="PF01494">
    <property type="entry name" value="FAD_binding_3"/>
    <property type="match status" value="1"/>
</dbReference>
<keyword evidence="6" id="KW-1185">Reference proteome</keyword>
<dbReference type="GO" id="GO:0071949">
    <property type="term" value="F:FAD binding"/>
    <property type="evidence" value="ECO:0007669"/>
    <property type="project" value="InterPro"/>
</dbReference>
<dbReference type="OrthoDB" id="3647401at2"/>
<dbReference type="GO" id="GO:0016709">
    <property type="term" value="F:oxidoreductase activity, acting on paired donors, with incorporation or reduction of molecular oxygen, NAD(P)H as one donor, and incorporation of one atom of oxygen"/>
    <property type="evidence" value="ECO:0007669"/>
    <property type="project" value="UniProtKB-ARBA"/>
</dbReference>
<dbReference type="Proteomes" id="UP000245683">
    <property type="component" value="Unassembled WGS sequence"/>
</dbReference>
<evidence type="ECO:0000313" key="5">
    <source>
        <dbReference type="EMBL" id="PWU48079.1"/>
    </source>
</evidence>